<sequence>MINIFKPFNQKSIKFIISQRTVNSTFLRTFSTLSDNQHRNNNEFILPETQQNNEKTTKSSINTIAKKKLKKSEQKDLKSSSSTTTTTTKDLATTPSNIYKESPIANKDEDGNEQFKRLSKEQSKSLNRIAISRREIEEAETLPDTSSPLSDTTKSVFYDIMMAPKKVSIQGKHKQHLYEFSTESVDPVELFKVIPLTSQNVIKFMQRMGVSNHQNRVLETIKMLDDKGISLDIYLYNTALAALATNADVENSLILFQRLLNEGIKPTTYIFTSLLGVHMRAGKVDEAFHILKSMENTYSLVPDHVNYSTMINGCVINKQYSKAIQLFSEARHKGMEPDSVTLSIMIDACAKDGRVEKAFTYYDEFKYLNLPPTEVTFNSLIHACAKRPDNYYYLKAFELLQEMSLNNYQPDIITYTSLLQAASNRGEISVVEKLYREIIVRKDLFPQKPDQRVFSLVLAGYANNNADEKKTFSKNGLKVNIEKANQILKDTEKFGVKLNSYIMDQYLRVYAYAGKINMAREIFDSYYKEYQLEHTPLTYGILIRMYTTNRRLEKAQELLLQMRQETTFKPDYGIFLSLMHGAAKVGYANTCIKYAKEMTELGFPPKKTDIINFIKRFRQYPEVINELESIAVDNDQDDDFHDRNMLVDK</sequence>
<name>A0A151Z9B3_TIELA</name>
<dbReference type="Pfam" id="PF13041">
    <property type="entry name" value="PPR_2"/>
    <property type="match status" value="1"/>
</dbReference>
<evidence type="ECO:0008006" key="6">
    <source>
        <dbReference type="Google" id="ProtNLM"/>
    </source>
</evidence>
<dbReference type="Proteomes" id="UP000076078">
    <property type="component" value="Unassembled WGS sequence"/>
</dbReference>
<feature type="repeat" description="PPR" evidence="2">
    <location>
        <begin position="373"/>
        <end position="410"/>
    </location>
</feature>
<protein>
    <recommendedName>
        <fullName evidence="6">Pentacotripeptide-repeat region of PRORP domain-containing protein</fullName>
    </recommendedName>
</protein>
<dbReference type="InParanoid" id="A0A151Z9B3"/>
<dbReference type="OrthoDB" id="5588846at2759"/>
<evidence type="ECO:0000313" key="4">
    <source>
        <dbReference type="EMBL" id="KYQ90532.1"/>
    </source>
</evidence>
<dbReference type="InterPro" id="IPR002885">
    <property type="entry name" value="PPR_rpt"/>
</dbReference>
<evidence type="ECO:0000256" key="3">
    <source>
        <dbReference type="SAM" id="MobiDB-lite"/>
    </source>
</evidence>
<feature type="repeat" description="PPR" evidence="2">
    <location>
        <begin position="535"/>
        <end position="565"/>
    </location>
</feature>
<dbReference type="OMA" id="YIKDAWK"/>
<evidence type="ECO:0000256" key="2">
    <source>
        <dbReference type="PROSITE-ProRule" id="PRU00708"/>
    </source>
</evidence>
<dbReference type="PROSITE" id="PS51375">
    <property type="entry name" value="PPR"/>
    <property type="match status" value="5"/>
</dbReference>
<dbReference type="InterPro" id="IPR011990">
    <property type="entry name" value="TPR-like_helical_dom_sf"/>
</dbReference>
<gene>
    <name evidence="4" type="ORF">DLAC_09157</name>
</gene>
<dbReference type="EMBL" id="LODT01000037">
    <property type="protein sequence ID" value="KYQ90532.1"/>
    <property type="molecule type" value="Genomic_DNA"/>
</dbReference>
<keyword evidence="5" id="KW-1185">Reference proteome</keyword>
<dbReference type="PANTHER" id="PTHR47447">
    <property type="entry name" value="OS03G0856100 PROTEIN"/>
    <property type="match status" value="1"/>
</dbReference>
<feature type="compositionally biased region" description="Polar residues" evidence="3">
    <location>
        <begin position="48"/>
        <end position="63"/>
    </location>
</feature>
<feature type="compositionally biased region" description="Polar residues" evidence="3">
    <location>
        <begin position="89"/>
        <end position="99"/>
    </location>
</feature>
<feature type="compositionally biased region" description="Basic and acidic residues" evidence="3">
    <location>
        <begin position="106"/>
        <end position="123"/>
    </location>
</feature>
<keyword evidence="1" id="KW-0677">Repeat</keyword>
<feature type="repeat" description="PPR" evidence="2">
    <location>
        <begin position="338"/>
        <end position="372"/>
    </location>
</feature>
<organism evidence="4 5">
    <name type="scientific">Tieghemostelium lacteum</name>
    <name type="common">Slime mold</name>
    <name type="synonym">Dictyostelium lacteum</name>
    <dbReference type="NCBI Taxonomy" id="361077"/>
    <lineage>
        <taxon>Eukaryota</taxon>
        <taxon>Amoebozoa</taxon>
        <taxon>Evosea</taxon>
        <taxon>Eumycetozoa</taxon>
        <taxon>Dictyostelia</taxon>
        <taxon>Dictyosteliales</taxon>
        <taxon>Raperosteliaceae</taxon>
        <taxon>Tieghemostelium</taxon>
    </lineage>
</organism>
<accession>A0A151Z9B3</accession>
<feature type="repeat" description="PPR" evidence="2">
    <location>
        <begin position="232"/>
        <end position="266"/>
    </location>
</feature>
<evidence type="ECO:0000256" key="1">
    <source>
        <dbReference type="ARBA" id="ARBA00022737"/>
    </source>
</evidence>
<dbReference type="Pfam" id="PF13812">
    <property type="entry name" value="PPR_3"/>
    <property type="match status" value="3"/>
</dbReference>
<dbReference type="PANTHER" id="PTHR47447:SF17">
    <property type="entry name" value="OS12G0638900 PROTEIN"/>
    <property type="match status" value="1"/>
</dbReference>
<reference evidence="4 5" key="1">
    <citation type="submission" date="2015-12" db="EMBL/GenBank/DDBJ databases">
        <title>Dictyostelia acquired genes for synthesis and detection of signals that induce cell-type specialization by lateral gene transfer from prokaryotes.</title>
        <authorList>
            <person name="Gloeckner G."/>
            <person name="Schaap P."/>
        </authorList>
    </citation>
    <scope>NUCLEOTIDE SEQUENCE [LARGE SCALE GENOMIC DNA]</scope>
    <source>
        <strain evidence="4 5">TK</strain>
    </source>
</reference>
<feature type="region of interest" description="Disordered" evidence="3">
    <location>
        <begin position="48"/>
        <end position="124"/>
    </location>
</feature>
<feature type="repeat" description="PPR" evidence="2">
    <location>
        <begin position="303"/>
        <end position="337"/>
    </location>
</feature>
<proteinExistence type="predicted"/>
<dbReference type="AlphaFoldDB" id="A0A151Z9B3"/>
<dbReference type="FunCoup" id="A0A151Z9B3">
    <property type="interactions" value="738"/>
</dbReference>
<evidence type="ECO:0000313" key="5">
    <source>
        <dbReference type="Proteomes" id="UP000076078"/>
    </source>
</evidence>
<dbReference type="STRING" id="361077.A0A151Z9B3"/>
<feature type="compositionally biased region" description="Low complexity" evidence="3">
    <location>
        <begin position="79"/>
        <end position="88"/>
    </location>
</feature>
<dbReference type="Gene3D" id="1.25.40.10">
    <property type="entry name" value="Tetratricopeptide repeat domain"/>
    <property type="match status" value="3"/>
</dbReference>
<comment type="caution">
    <text evidence="4">The sequence shown here is derived from an EMBL/GenBank/DDBJ whole genome shotgun (WGS) entry which is preliminary data.</text>
</comment>
<dbReference type="NCBIfam" id="TIGR00756">
    <property type="entry name" value="PPR"/>
    <property type="match status" value="3"/>
</dbReference>